<dbReference type="InterPro" id="IPR009057">
    <property type="entry name" value="Homeodomain-like_sf"/>
</dbReference>
<dbReference type="AlphaFoldDB" id="A0AA46TJF0"/>
<dbReference type="InterPro" id="IPR018062">
    <property type="entry name" value="HTH_AraC-typ_CS"/>
</dbReference>
<feature type="domain" description="HTH araC/xylS-type" evidence="4">
    <location>
        <begin position="210"/>
        <end position="308"/>
    </location>
</feature>
<dbReference type="EMBL" id="CP094970">
    <property type="protein sequence ID" value="UYM06421.1"/>
    <property type="molecule type" value="Genomic_DNA"/>
</dbReference>
<dbReference type="InterPro" id="IPR032783">
    <property type="entry name" value="AraC_lig"/>
</dbReference>
<keyword evidence="3" id="KW-0804">Transcription</keyword>
<dbReference type="InterPro" id="IPR050204">
    <property type="entry name" value="AraC_XylS_family_regulators"/>
</dbReference>
<dbReference type="KEGG" id="sgrg:L0C25_04925"/>
<name>A0AA46TJF0_9ACTN</name>
<dbReference type="SUPFAM" id="SSF46689">
    <property type="entry name" value="Homeodomain-like"/>
    <property type="match status" value="2"/>
</dbReference>
<reference evidence="5" key="1">
    <citation type="submission" date="2022-01" db="EMBL/GenBank/DDBJ databases">
        <title>Nocardioidaceae gen. sp. A5X3R13.</title>
        <authorList>
            <person name="Lopez Marin M.A."/>
            <person name="Uhlik O."/>
        </authorList>
    </citation>
    <scope>NUCLEOTIDE SEQUENCE</scope>
    <source>
        <strain evidence="5">A5X3R13</strain>
    </source>
</reference>
<dbReference type="Gene3D" id="1.10.10.60">
    <property type="entry name" value="Homeodomain-like"/>
    <property type="match status" value="2"/>
</dbReference>
<organism evidence="5 6">
    <name type="scientific">Solicola gregarius</name>
    <dbReference type="NCBI Taxonomy" id="2908642"/>
    <lineage>
        <taxon>Bacteria</taxon>
        <taxon>Bacillati</taxon>
        <taxon>Actinomycetota</taxon>
        <taxon>Actinomycetes</taxon>
        <taxon>Propionibacteriales</taxon>
        <taxon>Nocardioidaceae</taxon>
        <taxon>Solicola</taxon>
    </lineage>
</organism>
<keyword evidence="6" id="KW-1185">Reference proteome</keyword>
<dbReference type="GO" id="GO:0003700">
    <property type="term" value="F:DNA-binding transcription factor activity"/>
    <property type="evidence" value="ECO:0007669"/>
    <property type="project" value="InterPro"/>
</dbReference>
<dbReference type="RefSeq" id="WP_271635324.1">
    <property type="nucleotide sequence ID" value="NZ_CP094970.1"/>
</dbReference>
<evidence type="ECO:0000313" key="5">
    <source>
        <dbReference type="EMBL" id="UYM06421.1"/>
    </source>
</evidence>
<gene>
    <name evidence="5" type="ORF">L0C25_04925</name>
</gene>
<dbReference type="PROSITE" id="PS01124">
    <property type="entry name" value="HTH_ARAC_FAMILY_2"/>
    <property type="match status" value="1"/>
</dbReference>
<keyword evidence="2" id="KW-0238">DNA-binding</keyword>
<dbReference type="InterPro" id="IPR018060">
    <property type="entry name" value="HTH_AraC"/>
</dbReference>
<sequence>MDAISGLLDGPRARGAFVLRSTMQPPWSLRIQDEAPLSVIAAVRGDACIVRRDIVTWLNQGDVAVICGPEPYDVADKPSTAPQSIIQPGQVCTTPDGVEVPDMAFMGVRAWGNARDGRTVLLTGTYQLQSEISARLLSALPELVHLPADALDTPLIAYLAEETVKDEPGQEALLDRLLDLLLIAVLRAWFARPDAEAPGWYRAHGDPVVGPALQLLHNNPERQWTVESIASAAGVSRAALSRRFTALVGEPPMTFLTNWRLTLAADLLHEPGNTVESVARKVGYGSAFALSTAFKRVYGVSPREHRERAYAGG</sequence>
<evidence type="ECO:0000313" key="6">
    <source>
        <dbReference type="Proteomes" id="UP001164390"/>
    </source>
</evidence>
<dbReference type="Proteomes" id="UP001164390">
    <property type="component" value="Chromosome"/>
</dbReference>
<dbReference type="PROSITE" id="PS00041">
    <property type="entry name" value="HTH_ARAC_FAMILY_1"/>
    <property type="match status" value="1"/>
</dbReference>
<proteinExistence type="predicted"/>
<evidence type="ECO:0000256" key="1">
    <source>
        <dbReference type="ARBA" id="ARBA00023015"/>
    </source>
</evidence>
<dbReference type="PANTHER" id="PTHR46796:SF13">
    <property type="entry name" value="HTH-TYPE TRANSCRIPTIONAL ACTIVATOR RHAS"/>
    <property type="match status" value="1"/>
</dbReference>
<keyword evidence="1" id="KW-0805">Transcription regulation</keyword>
<accession>A0AA46TJF0</accession>
<dbReference type="Pfam" id="PF12833">
    <property type="entry name" value="HTH_18"/>
    <property type="match status" value="1"/>
</dbReference>
<evidence type="ECO:0000256" key="3">
    <source>
        <dbReference type="ARBA" id="ARBA00023163"/>
    </source>
</evidence>
<dbReference type="GO" id="GO:0043565">
    <property type="term" value="F:sequence-specific DNA binding"/>
    <property type="evidence" value="ECO:0007669"/>
    <property type="project" value="InterPro"/>
</dbReference>
<dbReference type="PANTHER" id="PTHR46796">
    <property type="entry name" value="HTH-TYPE TRANSCRIPTIONAL ACTIVATOR RHAS-RELATED"/>
    <property type="match status" value="1"/>
</dbReference>
<evidence type="ECO:0000256" key="2">
    <source>
        <dbReference type="ARBA" id="ARBA00023125"/>
    </source>
</evidence>
<dbReference type="Pfam" id="PF12852">
    <property type="entry name" value="Cupin_6"/>
    <property type="match status" value="1"/>
</dbReference>
<dbReference type="SMART" id="SM00342">
    <property type="entry name" value="HTH_ARAC"/>
    <property type="match status" value="1"/>
</dbReference>
<protein>
    <submittedName>
        <fullName evidence="5">AraC family transcriptional regulator</fullName>
    </submittedName>
</protein>
<evidence type="ECO:0000259" key="4">
    <source>
        <dbReference type="PROSITE" id="PS01124"/>
    </source>
</evidence>